<gene>
    <name evidence="2" type="ORF">GPUH_LOCUS25021</name>
</gene>
<protein>
    <submittedName>
        <fullName evidence="4">DHC_N1 domain-containing protein</fullName>
    </submittedName>
</protein>
<sequence>MPLFKSLVDYGRGERDGDKLALSVEKHLKITLSIHPVIQNTIQQAAEKGRKARVTDLGEHVENAMFLNALQKGVNRWVKEIQKVTKLDRDAGSGTSLQEMTFWLNLERALQKIAQKRESEEVTLTLEALKCGKRFHATVSFDADTGFQFTTYAGLLHIGMN</sequence>
<reference evidence="2 3" key="2">
    <citation type="submission" date="2018-11" db="EMBL/GenBank/DDBJ databases">
        <authorList>
            <consortium name="Pathogen Informatics"/>
        </authorList>
    </citation>
    <scope>NUCLEOTIDE SEQUENCE [LARGE SCALE GENOMIC DNA]</scope>
</reference>
<dbReference type="WBParaSite" id="GPUH_0002504901-mRNA-1">
    <property type="protein sequence ID" value="GPUH_0002504901-mRNA-1"/>
    <property type="gene ID" value="GPUH_0002504901"/>
</dbReference>
<organism evidence="4">
    <name type="scientific">Gongylonema pulchrum</name>
    <dbReference type="NCBI Taxonomy" id="637853"/>
    <lineage>
        <taxon>Eukaryota</taxon>
        <taxon>Metazoa</taxon>
        <taxon>Ecdysozoa</taxon>
        <taxon>Nematoda</taxon>
        <taxon>Chromadorea</taxon>
        <taxon>Rhabditida</taxon>
        <taxon>Spirurina</taxon>
        <taxon>Spiruromorpha</taxon>
        <taxon>Spiruroidea</taxon>
        <taxon>Gongylonematidae</taxon>
        <taxon>Gongylonema</taxon>
    </lineage>
</organism>
<dbReference type="AlphaFoldDB" id="A0A183EVM8"/>
<accession>A0A183EVM8</accession>
<keyword evidence="3" id="KW-1185">Reference proteome</keyword>
<dbReference type="EMBL" id="UYRT01103435">
    <property type="protein sequence ID" value="VDN43644.1"/>
    <property type="molecule type" value="Genomic_DNA"/>
</dbReference>
<dbReference type="InterPro" id="IPR013594">
    <property type="entry name" value="Dynein_heavy_tail"/>
</dbReference>
<dbReference type="Pfam" id="PF08385">
    <property type="entry name" value="DHC_N1"/>
    <property type="match status" value="1"/>
</dbReference>
<evidence type="ECO:0000313" key="3">
    <source>
        <dbReference type="Proteomes" id="UP000271098"/>
    </source>
</evidence>
<evidence type="ECO:0000313" key="4">
    <source>
        <dbReference type="WBParaSite" id="GPUH_0002504901-mRNA-1"/>
    </source>
</evidence>
<feature type="domain" description="Dynein heavy chain tail" evidence="1">
    <location>
        <begin position="67"/>
        <end position="138"/>
    </location>
</feature>
<proteinExistence type="predicted"/>
<dbReference type="OrthoDB" id="14187at2759"/>
<evidence type="ECO:0000259" key="1">
    <source>
        <dbReference type="Pfam" id="PF08385"/>
    </source>
</evidence>
<name>A0A183EVM8_9BILA</name>
<reference evidence="4" key="1">
    <citation type="submission" date="2016-06" db="UniProtKB">
        <authorList>
            <consortium name="WormBaseParasite"/>
        </authorList>
    </citation>
    <scope>IDENTIFICATION</scope>
</reference>
<evidence type="ECO:0000313" key="2">
    <source>
        <dbReference type="EMBL" id="VDN43644.1"/>
    </source>
</evidence>
<dbReference type="Proteomes" id="UP000271098">
    <property type="component" value="Unassembled WGS sequence"/>
</dbReference>